<sequence length="346" mass="40533">MLGKKQELDELVESSRTLINEATLLLKDKSIENCLEFIKNEKLWRVLSHSNKMVITKDIEDYLNKHIIPSNSVFRFCMHGSFEVVIYLYVEDEVIGFLHLGSSELHIFNSFCSKYTVLPANILQTKTEVAYFKYQLKAMDKHQKKLEGFPKRLLKTTANELKSLVEKKQELEKRKSSLEMNLSKYQDAYGEAKSEETIHRARAELLVIADNLKELQIHTRYREWEPSKVYQIFKKKDKEICYGSKCLAETKSRVIVYQGDFSKKEFLIWKLDKFDFIDFKQVFERNGFNCSIKDEVLFVEKDVITYEFYLDGTIEIHDNKASLVDLLEVEEISRMLLGGDLSCCMA</sequence>
<comment type="caution">
    <text evidence="2">The sequence shown here is derived from an EMBL/GenBank/DDBJ whole genome shotgun (WGS) entry which is preliminary data.</text>
</comment>
<name>A0A9X0MJI3_BACCE</name>
<evidence type="ECO:0000313" key="2">
    <source>
        <dbReference type="EMBL" id="KXY50977.1"/>
    </source>
</evidence>
<evidence type="ECO:0000256" key="1">
    <source>
        <dbReference type="SAM" id="Coils"/>
    </source>
</evidence>
<dbReference type="RefSeq" id="WP_061662306.1">
    <property type="nucleotide sequence ID" value="NZ_LOMO01000001.1"/>
</dbReference>
<keyword evidence="1" id="KW-0175">Coiled coil</keyword>
<evidence type="ECO:0000313" key="3">
    <source>
        <dbReference type="Proteomes" id="UP000075476"/>
    </source>
</evidence>
<dbReference type="AlphaFoldDB" id="A0A9X0MJI3"/>
<proteinExistence type="predicted"/>
<feature type="coiled-coil region" evidence="1">
    <location>
        <begin position="154"/>
        <end position="195"/>
    </location>
</feature>
<accession>A0A9X0MJI3</accession>
<dbReference type="EMBL" id="LOMO01000001">
    <property type="protein sequence ID" value="KXY50977.1"/>
    <property type="molecule type" value="Genomic_DNA"/>
</dbReference>
<gene>
    <name evidence="2" type="ORF">AT268_31015</name>
</gene>
<dbReference type="Proteomes" id="UP000075476">
    <property type="component" value="Unassembled WGS sequence"/>
</dbReference>
<reference evidence="2 3" key="1">
    <citation type="submission" date="2015-12" db="EMBL/GenBank/DDBJ databases">
        <title>Bacillus cereus Group isolate.</title>
        <authorList>
            <person name="Kovac J."/>
        </authorList>
    </citation>
    <scope>NUCLEOTIDE SEQUENCE [LARGE SCALE GENOMIC DNA]</scope>
    <source>
        <strain evidence="2 3">FSL K6-0073</strain>
    </source>
</reference>
<organism evidence="2 3">
    <name type="scientific">Bacillus cereus</name>
    <dbReference type="NCBI Taxonomy" id="1396"/>
    <lineage>
        <taxon>Bacteria</taxon>
        <taxon>Bacillati</taxon>
        <taxon>Bacillota</taxon>
        <taxon>Bacilli</taxon>
        <taxon>Bacillales</taxon>
        <taxon>Bacillaceae</taxon>
        <taxon>Bacillus</taxon>
        <taxon>Bacillus cereus group</taxon>
    </lineage>
</organism>
<protein>
    <submittedName>
        <fullName evidence="2">Uncharacterized protein</fullName>
    </submittedName>
</protein>